<feature type="compositionally biased region" description="Acidic residues" evidence="1">
    <location>
        <begin position="309"/>
        <end position="321"/>
    </location>
</feature>
<name>A0ABX1SAT0_9PSEU</name>
<feature type="compositionally biased region" description="Low complexity" evidence="1">
    <location>
        <begin position="109"/>
        <end position="146"/>
    </location>
</feature>
<evidence type="ECO:0000256" key="1">
    <source>
        <dbReference type="SAM" id="MobiDB-lite"/>
    </source>
</evidence>
<evidence type="ECO:0000313" key="3">
    <source>
        <dbReference type="EMBL" id="NMH98024.1"/>
    </source>
</evidence>
<dbReference type="RefSeq" id="WP_169381469.1">
    <property type="nucleotide sequence ID" value="NZ_JAAXLA010000018.1"/>
</dbReference>
<feature type="compositionally biased region" description="Acidic residues" evidence="1">
    <location>
        <begin position="292"/>
        <end position="302"/>
    </location>
</feature>
<comment type="caution">
    <text evidence="3">The sequence shown here is derived from an EMBL/GenBank/DDBJ whole genome shotgun (WGS) entry which is preliminary data.</text>
</comment>
<dbReference type="Proteomes" id="UP000820669">
    <property type="component" value="Unassembled WGS sequence"/>
</dbReference>
<reference evidence="3 4" key="1">
    <citation type="submission" date="2020-04" db="EMBL/GenBank/DDBJ databases">
        <authorList>
            <person name="Klaysubun C."/>
            <person name="Duangmal K."/>
            <person name="Lipun K."/>
        </authorList>
    </citation>
    <scope>NUCLEOTIDE SEQUENCE [LARGE SCALE GENOMIC DNA]</scope>
    <source>
        <strain evidence="3 4">K10HN5</strain>
    </source>
</reference>
<accession>A0ABX1SAT0</accession>
<gene>
    <name evidence="3" type="ORF">HF526_11985</name>
</gene>
<feature type="compositionally biased region" description="Pro residues" evidence="1">
    <location>
        <begin position="51"/>
        <end position="63"/>
    </location>
</feature>
<proteinExistence type="predicted"/>
<feature type="transmembrane region" description="Helical" evidence="2">
    <location>
        <begin position="342"/>
        <end position="364"/>
    </location>
</feature>
<feature type="transmembrane region" description="Helical" evidence="2">
    <location>
        <begin position="371"/>
        <end position="390"/>
    </location>
</feature>
<feature type="compositionally biased region" description="Basic and acidic residues" evidence="1">
    <location>
        <begin position="178"/>
        <end position="194"/>
    </location>
</feature>
<dbReference type="EMBL" id="JAAXLA010000018">
    <property type="protein sequence ID" value="NMH98024.1"/>
    <property type="molecule type" value="Genomic_DNA"/>
</dbReference>
<protein>
    <submittedName>
        <fullName evidence="3">Uncharacterized protein</fullName>
    </submittedName>
</protein>
<sequence length="424" mass="43483">MSSDTDQPRQRTVAELLAENGGTGSTGRRRRRREADGPDDAAQSADRPAGAAPPRPDRYPPTPSGRRRSASPPDSDRAPGHRGAQGAASPTRGGDPLGGGGVSNSAFRNGVAANGVAANGAAPNGVVPNGAAPNGAAPNGAALNGFGPAGNGYGRSTTVGSPDGRPAWAPEPAPPSEPRTEQMPRVRDGRRPPIDDATGPIDRYSAEATTALPQRSAEATTALPQRSASGPAPAAPRDARDRDDADGGPPTILGAPPLGDPDDEDRAPEGASPRRAAISYDGGPPTQAAPMDLDDYDDEDWDDHPAGLADDDAEKADEEPEKEPRGRLGRGAAGREESSGSAWAAVFAQWIAGAIAGATLWVGFRYLWFNLPVVALAAAVLVTVGLVLGVRTLLRNDDLRTTIFAVLVGLLLTVSPAILVLLGR</sequence>
<organism evidence="3 4">
    <name type="scientific">Pseudonocardia acidicola</name>
    <dbReference type="NCBI Taxonomy" id="2724939"/>
    <lineage>
        <taxon>Bacteria</taxon>
        <taxon>Bacillati</taxon>
        <taxon>Actinomycetota</taxon>
        <taxon>Actinomycetes</taxon>
        <taxon>Pseudonocardiales</taxon>
        <taxon>Pseudonocardiaceae</taxon>
        <taxon>Pseudonocardia</taxon>
    </lineage>
</organism>
<feature type="compositionally biased region" description="Polar residues" evidence="1">
    <location>
        <begin position="207"/>
        <end position="228"/>
    </location>
</feature>
<evidence type="ECO:0000313" key="4">
    <source>
        <dbReference type="Proteomes" id="UP000820669"/>
    </source>
</evidence>
<keyword evidence="4" id="KW-1185">Reference proteome</keyword>
<feature type="region of interest" description="Disordered" evidence="1">
    <location>
        <begin position="1"/>
        <end position="335"/>
    </location>
</feature>
<feature type="transmembrane region" description="Helical" evidence="2">
    <location>
        <begin position="402"/>
        <end position="422"/>
    </location>
</feature>
<evidence type="ECO:0000256" key="2">
    <source>
        <dbReference type="SAM" id="Phobius"/>
    </source>
</evidence>
<keyword evidence="2" id="KW-0812">Transmembrane</keyword>
<keyword evidence="2" id="KW-0472">Membrane</keyword>
<keyword evidence="2" id="KW-1133">Transmembrane helix</keyword>